<keyword evidence="2" id="KW-1185">Reference proteome</keyword>
<name>A0A9E7MRG5_9CAUD</name>
<accession>A0A9E7MRG5</accession>
<dbReference type="EMBL" id="ON529855">
    <property type="protein sequence ID" value="USN14747.1"/>
    <property type="molecule type" value="Genomic_DNA"/>
</dbReference>
<evidence type="ECO:0000313" key="1">
    <source>
        <dbReference type="EMBL" id="USN14747.1"/>
    </source>
</evidence>
<protein>
    <submittedName>
        <fullName evidence="1">Uncharacterized protein</fullName>
    </submittedName>
</protein>
<proteinExistence type="predicted"/>
<evidence type="ECO:0000313" key="2">
    <source>
        <dbReference type="Proteomes" id="UP001057221"/>
    </source>
</evidence>
<reference evidence="1 2" key="1">
    <citation type="submission" date="2022-05" db="EMBL/GenBank/DDBJ databases">
        <authorList>
            <person name="Friedrich I."/>
            <person name="Poehlein A."/>
            <person name="Schneider D."/>
            <person name="Hertel R."/>
            <person name="Daniel R."/>
        </authorList>
    </citation>
    <scope>NUCLEOTIDE SEQUENCE [LARGE SCALE GENOMIC DNA]</scope>
</reference>
<gene>
    <name evidence="1" type="ORF">DOMOVOI_02730</name>
</gene>
<dbReference type="Proteomes" id="UP001057221">
    <property type="component" value="Segment"/>
</dbReference>
<sequence>MAPEDVRLHRLVDTANALSDEAAHICAQDYFSAILMNKPILLAPQNKRQARIFEELLEHGLVHGDVERGVYGYRSTYDGRAVAALCRRALSPRSEGDDVD</sequence>
<organism evidence="1 2">
    <name type="scientific">Brevundimonas phage vB_BpoS-Domovoi</name>
    <dbReference type="NCBI Taxonomy" id="2948598"/>
    <lineage>
        <taxon>Viruses</taxon>
        <taxon>Duplodnaviria</taxon>
        <taxon>Heunggongvirae</taxon>
        <taxon>Uroviricota</taxon>
        <taxon>Caudoviricetes</taxon>
        <taxon>Jeanschmidtviridae</taxon>
        <taxon>Marchewkavirus</taxon>
        <taxon>Marchewkavirus domovoi</taxon>
    </lineage>
</organism>